<feature type="region of interest" description="Disordered" evidence="16">
    <location>
        <begin position="1"/>
        <end position="127"/>
    </location>
</feature>
<dbReference type="FunFam" id="3.30.70.660:FF:000002">
    <property type="entry name" value="tRNA pseudouridine synthase"/>
    <property type="match status" value="1"/>
</dbReference>
<dbReference type="OrthoDB" id="10256309at2759"/>
<gene>
    <name evidence="18" type="ORF">MELLADRAFT_45767</name>
</gene>
<dbReference type="InterPro" id="IPR001406">
    <property type="entry name" value="PsdUridine_synth_TruA"/>
</dbReference>
<name>F4S7W0_MELLP</name>
<keyword evidence="6" id="KW-0819">tRNA processing</keyword>
<dbReference type="VEuPathDB" id="FungiDB:MELLADRAFT_45767"/>
<evidence type="ECO:0000256" key="4">
    <source>
        <dbReference type="ARBA" id="ARBA00009375"/>
    </source>
</evidence>
<dbReference type="AlphaFoldDB" id="F4S7W0"/>
<dbReference type="InterPro" id="IPR020094">
    <property type="entry name" value="TruA/RsuA/RluB/E/F_N"/>
</dbReference>
<feature type="binding site" evidence="15">
    <location>
        <position position="269"/>
    </location>
    <ligand>
        <name>substrate</name>
    </ligand>
</feature>
<proteinExistence type="inferred from homology"/>
<evidence type="ECO:0000256" key="2">
    <source>
        <dbReference type="ARBA" id="ARBA00001832"/>
    </source>
</evidence>
<evidence type="ECO:0000256" key="5">
    <source>
        <dbReference type="ARBA" id="ARBA00022664"/>
    </source>
</evidence>
<evidence type="ECO:0000256" key="1">
    <source>
        <dbReference type="ARBA" id="ARBA00001166"/>
    </source>
</evidence>
<dbReference type="EMBL" id="GL883161">
    <property type="protein sequence ID" value="EGF99282.1"/>
    <property type="molecule type" value="Genomic_DNA"/>
</dbReference>
<evidence type="ECO:0000313" key="19">
    <source>
        <dbReference type="Proteomes" id="UP000001072"/>
    </source>
</evidence>
<evidence type="ECO:0000256" key="9">
    <source>
        <dbReference type="ARBA" id="ARBA00036943"/>
    </source>
</evidence>
<organism evidence="19">
    <name type="scientific">Melampsora larici-populina (strain 98AG31 / pathotype 3-4-7)</name>
    <name type="common">Poplar leaf rust fungus</name>
    <dbReference type="NCBI Taxonomy" id="747676"/>
    <lineage>
        <taxon>Eukaryota</taxon>
        <taxon>Fungi</taxon>
        <taxon>Dikarya</taxon>
        <taxon>Basidiomycota</taxon>
        <taxon>Pucciniomycotina</taxon>
        <taxon>Pucciniomycetes</taxon>
        <taxon>Pucciniales</taxon>
        <taxon>Melampsoraceae</taxon>
        <taxon>Melampsora</taxon>
    </lineage>
</organism>
<dbReference type="eggNOG" id="KOG2553">
    <property type="taxonomic scope" value="Eukaryota"/>
</dbReference>
<evidence type="ECO:0000256" key="3">
    <source>
        <dbReference type="ARBA" id="ARBA00004123"/>
    </source>
</evidence>
<comment type="function">
    <text evidence="10">Formation of pseudouridine at positions 27 and 28 in the anticodon stem and loop of transfer RNAs; at positions 34 and 36 of intron-containing precursor tRNA(Ile) and at position 35 in the intron-containing tRNA(Tyr). Catalyzes pseudouridylation at position 44 in U2 snRNA. Also catalyzes pseudouridylation of mRNAs.</text>
</comment>
<dbReference type="Pfam" id="PF01416">
    <property type="entry name" value="PseudoU_synth_1"/>
    <property type="match status" value="1"/>
</dbReference>
<keyword evidence="8" id="KW-0539">Nucleus</keyword>
<evidence type="ECO:0000256" key="7">
    <source>
        <dbReference type="ARBA" id="ARBA00023235"/>
    </source>
</evidence>
<keyword evidence="5" id="KW-0507">mRNA processing</keyword>
<dbReference type="GO" id="GO:1990481">
    <property type="term" value="P:mRNA pseudouridine synthesis"/>
    <property type="evidence" value="ECO:0007669"/>
    <property type="project" value="EnsemblFungi"/>
</dbReference>
<comment type="similarity">
    <text evidence="4">Belongs to the tRNA pseudouridine synthase TruA family.</text>
</comment>
<comment type="catalytic activity">
    <reaction evidence="2">
        <text>uridine in snRNA = pseudouridine in snRNA</text>
        <dbReference type="Rhea" id="RHEA:51124"/>
        <dbReference type="Rhea" id="RHEA-COMP:12891"/>
        <dbReference type="Rhea" id="RHEA-COMP:12892"/>
        <dbReference type="ChEBI" id="CHEBI:65314"/>
        <dbReference type="ChEBI" id="CHEBI:65315"/>
    </reaction>
</comment>
<evidence type="ECO:0000256" key="13">
    <source>
        <dbReference type="ARBA" id="ARBA00080858"/>
    </source>
</evidence>
<evidence type="ECO:0000256" key="16">
    <source>
        <dbReference type="SAM" id="MobiDB-lite"/>
    </source>
</evidence>
<dbReference type="FunCoup" id="F4S7W0">
    <property type="interactions" value="651"/>
</dbReference>
<dbReference type="NCBIfam" id="TIGR00071">
    <property type="entry name" value="hisT_truA"/>
    <property type="match status" value="1"/>
</dbReference>
<comment type="subcellular location">
    <subcellularLocation>
        <location evidence="3">Nucleus</location>
    </subcellularLocation>
</comment>
<dbReference type="SMR" id="F4S7W0"/>
<evidence type="ECO:0000256" key="10">
    <source>
        <dbReference type="ARBA" id="ARBA00053072"/>
    </source>
</evidence>
<dbReference type="RefSeq" id="XP_007417406.1">
    <property type="nucleotide sequence ID" value="XM_007417344.1"/>
</dbReference>
<dbReference type="GO" id="GO:0005634">
    <property type="term" value="C:nucleus"/>
    <property type="evidence" value="ECO:0007669"/>
    <property type="project" value="UniProtKB-SubCell"/>
</dbReference>
<feature type="compositionally biased region" description="Polar residues" evidence="16">
    <location>
        <begin position="70"/>
        <end position="80"/>
    </location>
</feature>
<dbReference type="PANTHER" id="PTHR11142">
    <property type="entry name" value="PSEUDOURIDYLATE SYNTHASE"/>
    <property type="match status" value="1"/>
</dbReference>
<dbReference type="Proteomes" id="UP000001072">
    <property type="component" value="Unassembled WGS sequence"/>
</dbReference>
<dbReference type="GO" id="GO:0006397">
    <property type="term" value="P:mRNA processing"/>
    <property type="evidence" value="ECO:0007669"/>
    <property type="project" value="UniProtKB-KW"/>
</dbReference>
<feature type="compositionally biased region" description="Basic residues" evidence="16">
    <location>
        <begin position="81"/>
        <end position="93"/>
    </location>
</feature>
<dbReference type="Gene3D" id="3.30.70.580">
    <property type="entry name" value="Pseudouridine synthase I, catalytic domain, N-terminal subdomain"/>
    <property type="match status" value="1"/>
</dbReference>
<evidence type="ECO:0000259" key="17">
    <source>
        <dbReference type="Pfam" id="PF01416"/>
    </source>
</evidence>
<protein>
    <recommendedName>
        <fullName evidence="11">tRNA pseudouridine synthase 1</fullName>
    </recommendedName>
    <alternativeName>
        <fullName evidence="12">tRNA pseudouridylate synthase 1</fullName>
    </alternativeName>
    <alternativeName>
        <fullName evidence="13">tRNA-uridine isomerase 1</fullName>
    </alternativeName>
</protein>
<dbReference type="InterPro" id="IPR020097">
    <property type="entry name" value="PsdUridine_synth_TruA_a/b_dom"/>
</dbReference>
<dbReference type="InParanoid" id="F4S7W0"/>
<dbReference type="GO" id="GO:0031119">
    <property type="term" value="P:tRNA pseudouridine synthesis"/>
    <property type="evidence" value="ECO:0007669"/>
    <property type="project" value="EnsemblFungi"/>
</dbReference>
<feature type="domain" description="Pseudouridine synthase I TruA alpha/beta" evidence="17">
    <location>
        <begin position="365"/>
        <end position="476"/>
    </location>
</feature>
<dbReference type="PANTHER" id="PTHR11142:SF4">
    <property type="entry name" value="PSEUDOURIDYLATE SYNTHASE 1 HOMOLOG"/>
    <property type="match status" value="1"/>
</dbReference>
<feature type="compositionally biased region" description="Polar residues" evidence="16">
    <location>
        <begin position="40"/>
        <end position="59"/>
    </location>
</feature>
<dbReference type="GO" id="GO:0031120">
    <property type="term" value="P:snRNA pseudouridine synthesis"/>
    <property type="evidence" value="ECO:0007669"/>
    <property type="project" value="EnsemblFungi"/>
</dbReference>
<accession>F4S7W0</accession>
<dbReference type="GeneID" id="18928269"/>
<evidence type="ECO:0000256" key="14">
    <source>
        <dbReference type="PIRSR" id="PIRSR641708-1"/>
    </source>
</evidence>
<dbReference type="CDD" id="cd02568">
    <property type="entry name" value="PseudoU_synth_PUS1_PUS2"/>
    <property type="match status" value="1"/>
</dbReference>
<evidence type="ECO:0000256" key="12">
    <source>
        <dbReference type="ARBA" id="ARBA00079072"/>
    </source>
</evidence>
<evidence type="ECO:0000256" key="6">
    <source>
        <dbReference type="ARBA" id="ARBA00022694"/>
    </source>
</evidence>
<feature type="compositionally biased region" description="Basic and acidic residues" evidence="16">
    <location>
        <begin position="94"/>
        <end position="123"/>
    </location>
</feature>
<dbReference type="GO" id="GO:0009982">
    <property type="term" value="F:pseudouridine synthase activity"/>
    <property type="evidence" value="ECO:0007669"/>
    <property type="project" value="EnsemblFungi"/>
</dbReference>
<dbReference type="Gene3D" id="3.30.70.660">
    <property type="entry name" value="Pseudouridine synthase I, catalytic domain, C-terminal subdomain"/>
    <property type="match status" value="1"/>
</dbReference>
<comment type="catalytic activity">
    <reaction evidence="1">
        <text>a uridine in mRNA = a pseudouridine in mRNA</text>
        <dbReference type="Rhea" id="RHEA:56644"/>
        <dbReference type="Rhea" id="RHEA-COMP:14658"/>
        <dbReference type="Rhea" id="RHEA-COMP:14659"/>
        <dbReference type="ChEBI" id="CHEBI:65314"/>
        <dbReference type="ChEBI" id="CHEBI:65315"/>
    </reaction>
</comment>
<keyword evidence="7" id="KW-0413">Isomerase</keyword>
<dbReference type="HOGENOM" id="CLU_021971_0_2_1"/>
<dbReference type="GO" id="GO:0003723">
    <property type="term" value="F:RNA binding"/>
    <property type="evidence" value="ECO:0007669"/>
    <property type="project" value="InterPro"/>
</dbReference>
<dbReference type="KEGG" id="mlr:MELLADRAFT_45767"/>
<dbReference type="SUPFAM" id="SSF55120">
    <property type="entry name" value="Pseudouridine synthase"/>
    <property type="match status" value="1"/>
</dbReference>
<comment type="catalytic activity">
    <reaction evidence="9">
        <text>a uridine in tRNA = a pseudouridine in tRNA</text>
        <dbReference type="Rhea" id="RHEA:54572"/>
        <dbReference type="Rhea" id="RHEA-COMP:13339"/>
        <dbReference type="Rhea" id="RHEA-COMP:13934"/>
        <dbReference type="ChEBI" id="CHEBI:65314"/>
        <dbReference type="ChEBI" id="CHEBI:65315"/>
    </reaction>
</comment>
<dbReference type="STRING" id="747676.F4S7W0"/>
<dbReference type="InterPro" id="IPR041708">
    <property type="entry name" value="PUS1/PUS2-like"/>
</dbReference>
<feature type="active site" description="Nucleophile" evidence="14">
    <location>
        <position position="187"/>
    </location>
</feature>
<feature type="region of interest" description="Disordered" evidence="16">
    <location>
        <begin position="587"/>
        <end position="615"/>
    </location>
</feature>
<dbReference type="InterPro" id="IPR020103">
    <property type="entry name" value="PsdUridine_synth_cat_dom_sf"/>
</dbReference>
<feature type="compositionally biased region" description="Basic and acidic residues" evidence="16">
    <location>
        <begin position="587"/>
        <end position="608"/>
    </location>
</feature>
<sequence>MSEVPPTEPNQLAGNSAPPVAITPSAPVRFKSDIDIILARSTQPGSESLPPNTSASSEPQKTKAGPSKGEPSNKSNNQKGSSHKHSRQRADHKRKSDWQEDDRHQTKSNKTHETGHPSGSKEKRLPKRKVAVLLGYYGKGYQGSQVNPGMKTIEGEVFKAFVKAGCVSEDNSAHPNKVGLQRAARTDANVHAGCNLICLKLILDPPSLKESSDITAESSETKTCGDPEHHSLPLMKHINSFLPEEIRLWGLERVQNSFHARTLCDSRTYEYSLPTYLFLPPKPGTALYKRLDSIETGPSGKKWSEDYDPEELEALWWKDYEPELEIASTTNPSGTLSNFKSSVIHKKSSYRISLPMLQRLKQSVQKFKGTHNFHNFTVGKEFKDRSAIRIIREMTVSDPFVVGGESEGDPATEWISVKFYGQSFMLHQIRKMIGLIILLCRTRTPCTLIPELYGPVRVRIPKAPGLGLILHHPHFDGYNKRVLEANRNISTQKQKSNPNKSGIETNEDHDLIRETIDPQKWIDVIEKFKKEMLYKKMWEEEQKEDGFGVWINYVDVCNVGDLDFLNPKGVLPPTLAENKKGALSMRLEKPQDHAEKVMSDDEDIHYQDGEEIEEG</sequence>
<dbReference type="FunFam" id="3.30.70.580:FF:000002">
    <property type="entry name" value="tRNA pseudouridine synthase"/>
    <property type="match status" value="1"/>
</dbReference>
<keyword evidence="19" id="KW-1185">Reference proteome</keyword>
<evidence type="ECO:0000256" key="15">
    <source>
        <dbReference type="PIRSR" id="PIRSR641708-2"/>
    </source>
</evidence>
<evidence type="ECO:0000256" key="8">
    <source>
        <dbReference type="ARBA" id="ARBA00023242"/>
    </source>
</evidence>
<dbReference type="InterPro" id="IPR020095">
    <property type="entry name" value="PsdUridine_synth_TruA_C"/>
</dbReference>
<evidence type="ECO:0000256" key="11">
    <source>
        <dbReference type="ARBA" id="ARBA00073968"/>
    </source>
</evidence>
<reference evidence="19" key="1">
    <citation type="journal article" date="2011" name="Proc. Natl. Acad. Sci. U.S.A.">
        <title>Obligate biotrophy features unraveled by the genomic analysis of rust fungi.</title>
        <authorList>
            <person name="Duplessis S."/>
            <person name="Cuomo C.A."/>
            <person name="Lin Y.-C."/>
            <person name="Aerts A."/>
            <person name="Tisserant E."/>
            <person name="Veneault-Fourrey C."/>
            <person name="Joly D.L."/>
            <person name="Hacquard S."/>
            <person name="Amselem J."/>
            <person name="Cantarel B.L."/>
            <person name="Chiu R."/>
            <person name="Coutinho P.M."/>
            <person name="Feau N."/>
            <person name="Field M."/>
            <person name="Frey P."/>
            <person name="Gelhaye E."/>
            <person name="Goldberg J."/>
            <person name="Grabherr M.G."/>
            <person name="Kodira C.D."/>
            <person name="Kohler A."/>
            <person name="Kuees U."/>
            <person name="Lindquist E.A."/>
            <person name="Lucas S.M."/>
            <person name="Mago R."/>
            <person name="Mauceli E."/>
            <person name="Morin E."/>
            <person name="Murat C."/>
            <person name="Pangilinan J.L."/>
            <person name="Park R."/>
            <person name="Pearson M."/>
            <person name="Quesneville H."/>
            <person name="Rouhier N."/>
            <person name="Sakthikumar S."/>
            <person name="Salamov A.A."/>
            <person name="Schmutz J."/>
            <person name="Selles B."/>
            <person name="Shapiro H."/>
            <person name="Tanguay P."/>
            <person name="Tuskan G.A."/>
            <person name="Henrissat B."/>
            <person name="Van de Peer Y."/>
            <person name="Rouze P."/>
            <person name="Ellis J.G."/>
            <person name="Dodds P.N."/>
            <person name="Schein J.E."/>
            <person name="Zhong S."/>
            <person name="Hamelin R.C."/>
            <person name="Grigoriev I.V."/>
            <person name="Szabo L.J."/>
            <person name="Martin F."/>
        </authorList>
    </citation>
    <scope>NUCLEOTIDE SEQUENCE [LARGE SCALE GENOMIC DNA]</scope>
    <source>
        <strain evidence="19">98AG31 / pathotype 3-4-7</strain>
    </source>
</reference>
<evidence type="ECO:0000313" key="18">
    <source>
        <dbReference type="EMBL" id="EGF99282.1"/>
    </source>
</evidence>